<keyword evidence="3" id="KW-1185">Reference proteome</keyword>
<organism evidence="2 3">
    <name type="scientific">Coilia grayii</name>
    <name type="common">Gray's grenadier anchovy</name>
    <dbReference type="NCBI Taxonomy" id="363190"/>
    <lineage>
        <taxon>Eukaryota</taxon>
        <taxon>Metazoa</taxon>
        <taxon>Chordata</taxon>
        <taxon>Craniata</taxon>
        <taxon>Vertebrata</taxon>
        <taxon>Euteleostomi</taxon>
        <taxon>Actinopterygii</taxon>
        <taxon>Neopterygii</taxon>
        <taxon>Teleostei</taxon>
        <taxon>Clupei</taxon>
        <taxon>Clupeiformes</taxon>
        <taxon>Clupeoidei</taxon>
        <taxon>Engraulidae</taxon>
        <taxon>Coilinae</taxon>
        <taxon>Coilia</taxon>
    </lineage>
</organism>
<reference evidence="2 3" key="1">
    <citation type="submission" date="2024-09" db="EMBL/GenBank/DDBJ databases">
        <title>A chromosome-level genome assembly of Gray's grenadier anchovy, Coilia grayii.</title>
        <authorList>
            <person name="Fu Z."/>
        </authorList>
    </citation>
    <scope>NUCLEOTIDE SEQUENCE [LARGE SCALE GENOMIC DNA]</scope>
    <source>
        <strain evidence="2">G4</strain>
        <tissue evidence="2">Muscle</tissue>
    </source>
</reference>
<name>A0ABD1IX73_9TELE</name>
<evidence type="ECO:0000313" key="3">
    <source>
        <dbReference type="Proteomes" id="UP001591681"/>
    </source>
</evidence>
<feature type="domain" description="C-type lectin" evidence="1">
    <location>
        <begin position="1"/>
        <end position="105"/>
    </location>
</feature>
<evidence type="ECO:0000313" key="2">
    <source>
        <dbReference type="EMBL" id="KAL2078916.1"/>
    </source>
</evidence>
<dbReference type="PANTHER" id="PTHR45784:SF3">
    <property type="entry name" value="C-TYPE LECTIN DOMAIN FAMILY 4 MEMBER K-LIKE-RELATED"/>
    <property type="match status" value="1"/>
</dbReference>
<protein>
    <recommendedName>
        <fullName evidence="1">C-type lectin domain-containing protein</fullName>
    </recommendedName>
</protein>
<dbReference type="CDD" id="cd00037">
    <property type="entry name" value="CLECT"/>
    <property type="match status" value="1"/>
</dbReference>
<dbReference type="SUPFAM" id="SSF56436">
    <property type="entry name" value="C-type lectin-like"/>
    <property type="match status" value="1"/>
</dbReference>
<dbReference type="PANTHER" id="PTHR45784">
    <property type="entry name" value="C-TYPE LECTIN DOMAIN FAMILY 20 MEMBER A-RELATED"/>
    <property type="match status" value="1"/>
</dbReference>
<dbReference type="PROSITE" id="PS50041">
    <property type="entry name" value="C_TYPE_LECTIN_2"/>
    <property type="match status" value="1"/>
</dbReference>
<dbReference type="InterPro" id="IPR016187">
    <property type="entry name" value="CTDL_fold"/>
</dbReference>
<dbReference type="AlphaFoldDB" id="A0ABD1IX73"/>
<comment type="caution">
    <text evidence="2">The sequence shown here is derived from an EMBL/GenBank/DDBJ whole genome shotgun (WGS) entry which is preliminary data.</text>
</comment>
<proteinExistence type="predicted"/>
<dbReference type="EMBL" id="JBHFQA010000022">
    <property type="protein sequence ID" value="KAL2078916.1"/>
    <property type="molecule type" value="Genomic_DNA"/>
</dbReference>
<sequence>MEALQYCREHHVDLVSVSSEQIQRWVEGWAKGASSPHVWLGLRYSCNLGFWFWVNGRTICYNNWASDGEREQDCARRVGAAKAGYQGNGQWVSLEETERFNFICTTKGESVSTQHVCMCVCVCVGEDERLDVCVCSLFNLI</sequence>
<dbReference type="Pfam" id="PF00059">
    <property type="entry name" value="Lectin_C"/>
    <property type="match status" value="1"/>
</dbReference>
<gene>
    <name evidence="2" type="ORF">ACEWY4_024660</name>
</gene>
<dbReference type="InterPro" id="IPR016186">
    <property type="entry name" value="C-type_lectin-like/link_sf"/>
</dbReference>
<evidence type="ECO:0000259" key="1">
    <source>
        <dbReference type="PROSITE" id="PS50041"/>
    </source>
</evidence>
<dbReference type="Proteomes" id="UP001591681">
    <property type="component" value="Unassembled WGS sequence"/>
</dbReference>
<accession>A0ABD1IX73</accession>
<dbReference type="InterPro" id="IPR001304">
    <property type="entry name" value="C-type_lectin-like"/>
</dbReference>
<dbReference type="Gene3D" id="3.10.100.10">
    <property type="entry name" value="Mannose-Binding Protein A, subunit A"/>
    <property type="match status" value="1"/>
</dbReference>